<accession>A0ABW7IRJ3</accession>
<proteinExistence type="predicted"/>
<sequence>MENYVQSDEISEEAGAKVFAKYWYQYNWALIKFLEECESRTSCSLSIECHEDVLIIDRKEVKDSQVSLYQVKERSESSNYTAKSLAYSNPNSKSKSVISKLVSNLDKEHLKGRIARLALVSATPFNISVNNKHPSEKLHSFRWEDIKEEDSEVLLESIKKELSKEEAPLFIEFIKGVEAKTEVVHSSIALNSLTSYIEEMFPQDAYRPKVIFEALRTELIRIGTNTTIYPDWNDFLKFKTITSEKLNNVIRRRSITVNGNAIIPLWAKVTEEADLKSLPFVERAQLKTAATNYCQKRIQCVNSAHVQLSSEVFQVLENTNLKTFNDYVSYIVDVIASNDEILFEYFDKDRTLLKAAVMIELVECV</sequence>
<comment type="caution">
    <text evidence="2">The sequence shown here is derived from an EMBL/GenBank/DDBJ whole genome shotgun (WGS) entry which is preliminary data.</text>
</comment>
<dbReference type="EMBL" id="JBIHSF010000012">
    <property type="protein sequence ID" value="MFH0263838.1"/>
    <property type="molecule type" value="Genomic_DNA"/>
</dbReference>
<feature type="domain" description="CD-NTase associated protein 4-like DNA endonuclease" evidence="1">
    <location>
        <begin position="14"/>
        <end position="221"/>
    </location>
</feature>
<evidence type="ECO:0000313" key="2">
    <source>
        <dbReference type="EMBL" id="MFH0263838.1"/>
    </source>
</evidence>
<dbReference type="Proteomes" id="UP001607125">
    <property type="component" value="Unassembled WGS sequence"/>
</dbReference>
<dbReference type="InterPro" id="IPR025382">
    <property type="entry name" value="Cap4-like_endonuclease_dom"/>
</dbReference>
<evidence type="ECO:0000313" key="3">
    <source>
        <dbReference type="Proteomes" id="UP001607125"/>
    </source>
</evidence>
<evidence type="ECO:0000259" key="1">
    <source>
        <dbReference type="Pfam" id="PF14130"/>
    </source>
</evidence>
<dbReference type="RefSeq" id="WP_394630446.1">
    <property type="nucleotide sequence ID" value="NZ_JBIHSF010000012.1"/>
</dbReference>
<organism evidence="2 3">
    <name type="scientific">Vibrio barjaei</name>
    <dbReference type="NCBI Taxonomy" id="1676683"/>
    <lineage>
        <taxon>Bacteria</taxon>
        <taxon>Pseudomonadati</taxon>
        <taxon>Pseudomonadota</taxon>
        <taxon>Gammaproteobacteria</taxon>
        <taxon>Vibrionales</taxon>
        <taxon>Vibrionaceae</taxon>
        <taxon>Vibrio</taxon>
    </lineage>
</organism>
<keyword evidence="3" id="KW-1185">Reference proteome</keyword>
<gene>
    <name evidence="2" type="ORF">ACGRH2_25860</name>
</gene>
<reference evidence="2 3" key="1">
    <citation type="submission" date="2024-10" db="EMBL/GenBank/DDBJ databases">
        <authorList>
            <person name="Yibar A."/>
            <person name="Saticioglu I.B."/>
            <person name="Duman M."/>
            <person name="Ajmi N."/>
            <person name="Gurler F."/>
            <person name="Ay H."/>
            <person name="Onuk E."/>
            <person name="Guler S."/>
            <person name="Romalde J.L."/>
        </authorList>
    </citation>
    <scope>NUCLEOTIDE SEQUENCE [LARGE SCALE GENOMIC DNA]</scope>
    <source>
        <strain evidence="2 3">1-TCBS-B</strain>
    </source>
</reference>
<dbReference type="Pfam" id="PF14130">
    <property type="entry name" value="Cap4_nuclease"/>
    <property type="match status" value="1"/>
</dbReference>
<name>A0ABW7IRJ3_9VIBR</name>
<protein>
    <submittedName>
        <fullName evidence="2">DsDNA nuclease domain-containing protein</fullName>
    </submittedName>
</protein>